<dbReference type="InParanoid" id="A0A316VC38"/>
<name>A0A316VC38_9BASI</name>
<keyword evidence="1" id="KW-0472">Membrane</keyword>
<accession>A0A316VC38</accession>
<dbReference type="AlphaFoldDB" id="A0A316VC38"/>
<sequence length="106" mass="12908">MSDPQATRKFRFKVLIICFFSFLALALVIALIVHLVRRPWGRKWYKYRKHYWWKRSDQLLTLKKDQILDLRGVGRQAELVYGNKSKRDFYSDKDSIWERAKVMQLQ</sequence>
<dbReference type="RefSeq" id="XP_025355342.1">
    <property type="nucleotide sequence ID" value="XM_025498646.1"/>
</dbReference>
<proteinExistence type="predicted"/>
<keyword evidence="1" id="KW-1133">Transmembrane helix</keyword>
<keyword evidence="3" id="KW-1185">Reference proteome</keyword>
<dbReference type="EMBL" id="KZ819603">
    <property type="protein sequence ID" value="PWN35040.1"/>
    <property type="molecule type" value="Genomic_DNA"/>
</dbReference>
<reference evidence="2 3" key="1">
    <citation type="journal article" date="2018" name="Mol. Biol. Evol.">
        <title>Broad Genomic Sampling Reveals a Smut Pathogenic Ancestry of the Fungal Clade Ustilaginomycotina.</title>
        <authorList>
            <person name="Kijpornyongpan T."/>
            <person name="Mondo S.J."/>
            <person name="Barry K."/>
            <person name="Sandor L."/>
            <person name="Lee J."/>
            <person name="Lipzen A."/>
            <person name="Pangilinan J."/>
            <person name="LaButti K."/>
            <person name="Hainaut M."/>
            <person name="Henrissat B."/>
            <person name="Grigoriev I.V."/>
            <person name="Spatafora J.W."/>
            <person name="Aime M.C."/>
        </authorList>
    </citation>
    <scope>NUCLEOTIDE SEQUENCE [LARGE SCALE GENOMIC DNA]</scope>
    <source>
        <strain evidence="2 3">MCA 3882</strain>
    </source>
</reference>
<evidence type="ECO:0000313" key="3">
    <source>
        <dbReference type="Proteomes" id="UP000245771"/>
    </source>
</evidence>
<dbReference type="Proteomes" id="UP000245771">
    <property type="component" value="Unassembled WGS sequence"/>
</dbReference>
<organism evidence="2 3">
    <name type="scientific">Meira miltonrushii</name>
    <dbReference type="NCBI Taxonomy" id="1280837"/>
    <lineage>
        <taxon>Eukaryota</taxon>
        <taxon>Fungi</taxon>
        <taxon>Dikarya</taxon>
        <taxon>Basidiomycota</taxon>
        <taxon>Ustilaginomycotina</taxon>
        <taxon>Exobasidiomycetes</taxon>
        <taxon>Exobasidiales</taxon>
        <taxon>Brachybasidiaceae</taxon>
        <taxon>Meira</taxon>
    </lineage>
</organism>
<feature type="transmembrane region" description="Helical" evidence="1">
    <location>
        <begin position="12"/>
        <end position="36"/>
    </location>
</feature>
<dbReference type="GeneID" id="37020427"/>
<gene>
    <name evidence="2" type="ORF">FA14DRAFT_160378</name>
</gene>
<evidence type="ECO:0000256" key="1">
    <source>
        <dbReference type="SAM" id="Phobius"/>
    </source>
</evidence>
<keyword evidence="1" id="KW-0812">Transmembrane</keyword>
<protein>
    <submittedName>
        <fullName evidence="2">Uncharacterized protein</fullName>
    </submittedName>
</protein>
<evidence type="ECO:0000313" key="2">
    <source>
        <dbReference type="EMBL" id="PWN35040.1"/>
    </source>
</evidence>